<dbReference type="Proteomes" id="UP000256964">
    <property type="component" value="Unassembled WGS sequence"/>
</dbReference>
<feature type="compositionally biased region" description="Low complexity" evidence="1">
    <location>
        <begin position="1"/>
        <end position="22"/>
    </location>
</feature>
<feature type="region of interest" description="Disordered" evidence="1">
    <location>
        <begin position="1"/>
        <end position="46"/>
    </location>
</feature>
<feature type="compositionally biased region" description="Low complexity" evidence="1">
    <location>
        <begin position="382"/>
        <end position="398"/>
    </location>
</feature>
<feature type="compositionally biased region" description="Polar residues" evidence="1">
    <location>
        <begin position="23"/>
        <end position="38"/>
    </location>
</feature>
<feature type="region of interest" description="Disordered" evidence="1">
    <location>
        <begin position="226"/>
        <end position="248"/>
    </location>
</feature>
<gene>
    <name evidence="2" type="ORF">OH76DRAFT_1423650</name>
</gene>
<dbReference type="STRING" id="139420.A0A371CJP7"/>
<evidence type="ECO:0000313" key="3">
    <source>
        <dbReference type="Proteomes" id="UP000256964"/>
    </source>
</evidence>
<dbReference type="AlphaFoldDB" id="A0A371CJP7"/>
<evidence type="ECO:0000256" key="1">
    <source>
        <dbReference type="SAM" id="MobiDB-lite"/>
    </source>
</evidence>
<sequence length="491" mass="53878">MPLNSGETSSTASSTMSSSSLTANQTGRDGSAPPTMSNLGVDRTIPRPREDSQLMAKLGTFVDHTANTARLDVKHRGFLHDFKELVLDMPPTHWRAMIHMQATALRTSQVLDTLTGEVEQVKTDIDEVALQASKNFMLNWERMAVIRTLCKKLVFEPTRTDFENLAEHARDKLQDHTQYPDFELAFKSEQGKAAVMGYCRSQANYVRNLYRKTRRFCMENPGALDCEDTPVGQQHSTNSGKRKRDHGGPFWEQVEDFLREKVREFGEDITSEDWKTYINEALQEERRRFPDDHLPLLPQINLSPRIVSGINAGLNDLGSTDDVFATALTNTHPQAHGMEGGELRHGRAHTLPESIPSSPFSPSISRLSPSPNFFGTPGTPALSSSNLSNPSFVPSASSFRQSAAGSSSVHLPPLSDLRGGLQLRNMGSSDTSAAHAAGVRSASDWLANLDDGSSSDKENRPPSQLAISDGRAFNFNASGVSSFSHGGHAAW</sequence>
<evidence type="ECO:0000313" key="2">
    <source>
        <dbReference type="EMBL" id="RDX40511.1"/>
    </source>
</evidence>
<organism evidence="2 3">
    <name type="scientific">Lentinus brumalis</name>
    <dbReference type="NCBI Taxonomy" id="2498619"/>
    <lineage>
        <taxon>Eukaryota</taxon>
        <taxon>Fungi</taxon>
        <taxon>Dikarya</taxon>
        <taxon>Basidiomycota</taxon>
        <taxon>Agaricomycotina</taxon>
        <taxon>Agaricomycetes</taxon>
        <taxon>Polyporales</taxon>
        <taxon>Polyporaceae</taxon>
        <taxon>Lentinus</taxon>
    </lineage>
</organism>
<accession>A0A371CJP7</accession>
<feature type="compositionally biased region" description="Low complexity" evidence="1">
    <location>
        <begin position="352"/>
        <end position="371"/>
    </location>
</feature>
<name>A0A371CJP7_9APHY</name>
<protein>
    <submittedName>
        <fullName evidence="2">Uncharacterized protein</fullName>
    </submittedName>
</protein>
<keyword evidence="3" id="KW-1185">Reference proteome</keyword>
<reference evidence="2 3" key="1">
    <citation type="journal article" date="2018" name="Biotechnol. Biofuels">
        <title>Integrative visual omics of the white-rot fungus Polyporus brumalis exposes the biotechnological potential of its oxidative enzymes for delignifying raw plant biomass.</title>
        <authorList>
            <person name="Miyauchi S."/>
            <person name="Rancon A."/>
            <person name="Drula E."/>
            <person name="Hage H."/>
            <person name="Chaduli D."/>
            <person name="Favel A."/>
            <person name="Grisel S."/>
            <person name="Henrissat B."/>
            <person name="Herpoel-Gimbert I."/>
            <person name="Ruiz-Duenas F.J."/>
            <person name="Chevret D."/>
            <person name="Hainaut M."/>
            <person name="Lin J."/>
            <person name="Wang M."/>
            <person name="Pangilinan J."/>
            <person name="Lipzen A."/>
            <person name="Lesage-Meessen L."/>
            <person name="Navarro D."/>
            <person name="Riley R."/>
            <person name="Grigoriev I.V."/>
            <person name="Zhou S."/>
            <person name="Raouche S."/>
            <person name="Rosso M.N."/>
        </authorList>
    </citation>
    <scope>NUCLEOTIDE SEQUENCE [LARGE SCALE GENOMIC DNA]</scope>
    <source>
        <strain evidence="2 3">BRFM 1820</strain>
    </source>
</reference>
<dbReference type="EMBL" id="KZ857551">
    <property type="protein sequence ID" value="RDX40511.1"/>
    <property type="molecule type" value="Genomic_DNA"/>
</dbReference>
<dbReference type="OrthoDB" id="2749525at2759"/>
<proteinExistence type="predicted"/>
<feature type="region of interest" description="Disordered" evidence="1">
    <location>
        <begin position="351"/>
        <end position="398"/>
    </location>
</feature>